<organism evidence="1 2">
    <name type="scientific">Pluteus cervinus</name>
    <dbReference type="NCBI Taxonomy" id="181527"/>
    <lineage>
        <taxon>Eukaryota</taxon>
        <taxon>Fungi</taxon>
        <taxon>Dikarya</taxon>
        <taxon>Basidiomycota</taxon>
        <taxon>Agaricomycotina</taxon>
        <taxon>Agaricomycetes</taxon>
        <taxon>Agaricomycetidae</taxon>
        <taxon>Agaricales</taxon>
        <taxon>Pluteineae</taxon>
        <taxon>Pluteaceae</taxon>
        <taxon>Pluteus</taxon>
    </lineage>
</organism>
<evidence type="ECO:0000313" key="2">
    <source>
        <dbReference type="Proteomes" id="UP000308600"/>
    </source>
</evidence>
<accession>A0ACD2ZYX2</accession>
<proteinExistence type="predicted"/>
<evidence type="ECO:0000313" key="1">
    <source>
        <dbReference type="EMBL" id="TFK57847.1"/>
    </source>
</evidence>
<dbReference type="EMBL" id="ML209975">
    <property type="protein sequence ID" value="TFK57847.1"/>
    <property type="molecule type" value="Genomic_DNA"/>
</dbReference>
<dbReference type="Proteomes" id="UP000308600">
    <property type="component" value="Unassembled WGS sequence"/>
</dbReference>
<protein>
    <submittedName>
        <fullName evidence="1">Uncharacterized protein</fullName>
    </submittedName>
</protein>
<name>A0ACD2ZYX2_9AGAR</name>
<feature type="non-terminal residue" evidence="1">
    <location>
        <position position="1"/>
    </location>
</feature>
<reference evidence="1 2" key="1">
    <citation type="journal article" date="2019" name="Nat. Ecol. Evol.">
        <title>Megaphylogeny resolves global patterns of mushroom evolution.</title>
        <authorList>
            <person name="Varga T."/>
            <person name="Krizsan K."/>
            <person name="Foldi C."/>
            <person name="Dima B."/>
            <person name="Sanchez-Garcia M."/>
            <person name="Sanchez-Ramirez S."/>
            <person name="Szollosi G.J."/>
            <person name="Szarkandi J.G."/>
            <person name="Papp V."/>
            <person name="Albert L."/>
            <person name="Andreopoulos W."/>
            <person name="Angelini C."/>
            <person name="Antonin V."/>
            <person name="Barry K.W."/>
            <person name="Bougher N.L."/>
            <person name="Buchanan P."/>
            <person name="Buyck B."/>
            <person name="Bense V."/>
            <person name="Catcheside P."/>
            <person name="Chovatia M."/>
            <person name="Cooper J."/>
            <person name="Damon W."/>
            <person name="Desjardin D."/>
            <person name="Finy P."/>
            <person name="Geml J."/>
            <person name="Haridas S."/>
            <person name="Hughes K."/>
            <person name="Justo A."/>
            <person name="Karasinski D."/>
            <person name="Kautmanova I."/>
            <person name="Kiss B."/>
            <person name="Kocsube S."/>
            <person name="Kotiranta H."/>
            <person name="LaButti K.M."/>
            <person name="Lechner B.E."/>
            <person name="Liimatainen K."/>
            <person name="Lipzen A."/>
            <person name="Lukacs Z."/>
            <person name="Mihaltcheva S."/>
            <person name="Morgado L.N."/>
            <person name="Niskanen T."/>
            <person name="Noordeloos M.E."/>
            <person name="Ohm R.A."/>
            <person name="Ortiz-Santana B."/>
            <person name="Ovrebo C."/>
            <person name="Racz N."/>
            <person name="Riley R."/>
            <person name="Savchenko A."/>
            <person name="Shiryaev A."/>
            <person name="Soop K."/>
            <person name="Spirin V."/>
            <person name="Szebenyi C."/>
            <person name="Tomsovsky M."/>
            <person name="Tulloss R.E."/>
            <person name="Uehling J."/>
            <person name="Grigoriev I.V."/>
            <person name="Vagvolgyi C."/>
            <person name="Papp T."/>
            <person name="Martin F.M."/>
            <person name="Miettinen O."/>
            <person name="Hibbett D.S."/>
            <person name="Nagy L.G."/>
        </authorList>
    </citation>
    <scope>NUCLEOTIDE SEQUENCE [LARGE SCALE GENOMIC DNA]</scope>
    <source>
        <strain evidence="1 2">NL-1719</strain>
    </source>
</reference>
<gene>
    <name evidence="1" type="ORF">BDN72DRAFT_782802</name>
</gene>
<keyword evidence="2" id="KW-1185">Reference proteome</keyword>
<sequence>DGTRRAKAFTRTQRPPKYYFIDFGLSRQYDASETNPLEEPIMGGDRTVPEFKTDKEMFNPFHTDIYYIGNMIREYIIEFKGHHGMDFLKPLIADMVQDNPEKRPTINEVMTRFEAICKKQSSWKLRSRPAPRRENIFRAIPRQLGHWKRRIGHIVQRVPPIPTRSPLK</sequence>